<dbReference type="EMBL" id="PFUO01000020">
    <property type="protein sequence ID" value="PJB17886.1"/>
    <property type="molecule type" value="Genomic_DNA"/>
</dbReference>
<evidence type="ECO:0000259" key="1">
    <source>
        <dbReference type="Pfam" id="PF09989"/>
    </source>
</evidence>
<dbReference type="PANTHER" id="PTHR32329">
    <property type="entry name" value="BIFUNCTIONAL PROTEIN [INCLUDES 2-HYDROXYACYL-COA DEHYDRATASE (N-TER) AND ITS ACTIVATOR DOMAIN (C_TERM)-RELATED"/>
    <property type="match status" value="1"/>
</dbReference>
<dbReference type="InterPro" id="IPR051805">
    <property type="entry name" value="Dehydratase_Activator_Redct"/>
</dbReference>
<dbReference type="Pfam" id="PF06050">
    <property type="entry name" value="HGD-D"/>
    <property type="match status" value="1"/>
</dbReference>
<comment type="caution">
    <text evidence="2">The sequence shown here is derived from an EMBL/GenBank/DDBJ whole genome shotgun (WGS) entry which is preliminary data.</text>
</comment>
<dbReference type="InterPro" id="IPR018709">
    <property type="entry name" value="CoA_activase_DUF2229"/>
</dbReference>
<reference evidence="3" key="1">
    <citation type="submission" date="2017-09" db="EMBL/GenBank/DDBJ databases">
        <title>Depth-based differentiation of microbial function through sediment-hosted aquifers and enrichment of novel symbionts in the deep terrestrial subsurface.</title>
        <authorList>
            <person name="Probst A.J."/>
            <person name="Ladd B."/>
            <person name="Jarett J.K."/>
            <person name="Geller-Mcgrath D.E."/>
            <person name="Sieber C.M.K."/>
            <person name="Emerson J.B."/>
            <person name="Anantharaman K."/>
            <person name="Thomas B.C."/>
            <person name="Malmstrom R."/>
            <person name="Stieglmeier M."/>
            <person name="Klingl A."/>
            <person name="Woyke T."/>
            <person name="Ryan C.M."/>
            <person name="Banfield J.F."/>
        </authorList>
    </citation>
    <scope>NUCLEOTIDE SEQUENCE [LARGE SCALE GENOMIC DNA]</scope>
</reference>
<proteinExistence type="predicted"/>
<gene>
    <name evidence="2" type="ORF">CO116_00440</name>
</gene>
<dbReference type="InterPro" id="IPR010327">
    <property type="entry name" value="FldB/FldC_alpha/beta"/>
</dbReference>
<sequence>MKPKITFPYWGNYTIAFEALAKSLGLAVIPPEKTNPKSIQNGSKIAPEMYCFPLKVNLGNYLEAIEKGADTILMTTSLGGSCRLRYYANVQEKVLLENGKKVDFITFDQSPRDIYKKVKEISRASFWKILKAFYFGYKKLRMIENLEKKAQFLRPREKNKGETDRILIGIFGELRKIENLRDLKKLEKEILQKISKIEIKKRDVSKIGIIGEIYTVSDPVINFEVEKKLGENGMEVHREMDLTYHLRKRIFPWKDWQIQKKINPYLKSTVGGHGRDAIYEMLNYIKEDFDGVIHLLPAFCMPEITVRPILEKIHQESGIPFLSLSLDEQVAEVGIDTRLEAFVDVVKNHHNRKHLISNI</sequence>
<dbReference type="AlphaFoldDB" id="A0A2M8AJQ5"/>
<feature type="domain" description="DUF2229" evidence="1">
    <location>
        <begin position="13"/>
        <end position="237"/>
    </location>
</feature>
<evidence type="ECO:0000313" key="3">
    <source>
        <dbReference type="Proteomes" id="UP000230611"/>
    </source>
</evidence>
<organism evidence="2 3">
    <name type="scientific">Candidatus Falkowbacteria bacterium CG_4_9_14_3_um_filter_38_19</name>
    <dbReference type="NCBI Taxonomy" id="1974559"/>
    <lineage>
        <taxon>Bacteria</taxon>
        <taxon>Candidatus Falkowiibacteriota</taxon>
    </lineage>
</organism>
<dbReference type="Proteomes" id="UP000230611">
    <property type="component" value="Unassembled WGS sequence"/>
</dbReference>
<accession>A0A2M8AJQ5</accession>
<dbReference type="Gene3D" id="3.40.50.11900">
    <property type="match status" value="1"/>
</dbReference>
<dbReference type="Pfam" id="PF09989">
    <property type="entry name" value="DUF2229"/>
    <property type="match status" value="1"/>
</dbReference>
<name>A0A2M8AJQ5_9BACT</name>
<evidence type="ECO:0000313" key="2">
    <source>
        <dbReference type="EMBL" id="PJB17886.1"/>
    </source>
</evidence>
<protein>
    <submittedName>
        <fullName evidence="2">CoA protein activase</fullName>
    </submittedName>
</protein>
<dbReference type="PANTHER" id="PTHR32329:SF2">
    <property type="entry name" value="BIFUNCTIONAL PROTEIN [INCLUDES 2-HYDROXYACYL-COA DEHYDRATASE (N-TER) AND ITS ACTIVATOR DOMAIN (C_TERM)"/>
    <property type="match status" value="1"/>
</dbReference>